<feature type="domain" description="RecX third three-helical" evidence="7">
    <location>
        <begin position="106"/>
        <end position="149"/>
    </location>
</feature>
<reference evidence="9" key="1">
    <citation type="journal article" date="2019" name="Int. J. Syst. Evol. Microbiol.">
        <title>The Global Catalogue of Microorganisms (GCM) 10K type strain sequencing project: providing services to taxonomists for standard genome sequencing and annotation.</title>
        <authorList>
            <consortium name="The Broad Institute Genomics Platform"/>
            <consortium name="The Broad Institute Genome Sequencing Center for Infectious Disease"/>
            <person name="Wu L."/>
            <person name="Ma J."/>
        </authorList>
    </citation>
    <scope>NUCLEOTIDE SEQUENCE [LARGE SCALE GENOMIC DNA]</scope>
    <source>
        <strain evidence="9">CGMCC 1.12606</strain>
    </source>
</reference>
<dbReference type="Proteomes" id="UP000625780">
    <property type="component" value="Unassembled WGS sequence"/>
</dbReference>
<evidence type="ECO:0000256" key="1">
    <source>
        <dbReference type="ARBA" id="ARBA00004496"/>
    </source>
</evidence>
<comment type="caution">
    <text evidence="8">The sequence shown here is derived from an EMBL/GenBank/DDBJ whole genome shotgun (WGS) entry which is preliminary data.</text>
</comment>
<organism evidence="8 9">
    <name type="scientific">Muriicola marianensis</name>
    <dbReference type="NCBI Taxonomy" id="1324801"/>
    <lineage>
        <taxon>Bacteria</taxon>
        <taxon>Pseudomonadati</taxon>
        <taxon>Bacteroidota</taxon>
        <taxon>Flavobacteriia</taxon>
        <taxon>Flavobacteriales</taxon>
        <taxon>Flavobacteriaceae</taxon>
        <taxon>Muriicola</taxon>
    </lineage>
</organism>
<dbReference type="InterPro" id="IPR003783">
    <property type="entry name" value="Regulatory_RecX"/>
</dbReference>
<gene>
    <name evidence="5 8" type="primary">recX</name>
    <name evidence="8" type="ORF">GCM10011361_18470</name>
</gene>
<comment type="function">
    <text evidence="5">Modulates RecA activity.</text>
</comment>
<evidence type="ECO:0000259" key="7">
    <source>
        <dbReference type="Pfam" id="PF21981"/>
    </source>
</evidence>
<dbReference type="Gene3D" id="1.10.10.10">
    <property type="entry name" value="Winged helix-like DNA-binding domain superfamily/Winged helix DNA-binding domain"/>
    <property type="match status" value="2"/>
</dbReference>
<evidence type="ECO:0000256" key="4">
    <source>
        <dbReference type="ARBA" id="ARBA00022490"/>
    </source>
</evidence>
<evidence type="ECO:0000256" key="3">
    <source>
        <dbReference type="ARBA" id="ARBA00018111"/>
    </source>
</evidence>
<proteinExistence type="inferred from homology"/>
<evidence type="ECO:0000256" key="5">
    <source>
        <dbReference type="HAMAP-Rule" id="MF_01114"/>
    </source>
</evidence>
<accession>A0ABQ1R0F8</accession>
<dbReference type="InterPro" id="IPR036388">
    <property type="entry name" value="WH-like_DNA-bd_sf"/>
</dbReference>
<evidence type="ECO:0000259" key="6">
    <source>
        <dbReference type="Pfam" id="PF02631"/>
    </source>
</evidence>
<dbReference type="InterPro" id="IPR053925">
    <property type="entry name" value="RecX_HTH_3rd"/>
</dbReference>
<keyword evidence="4 5" id="KW-0963">Cytoplasm</keyword>
<dbReference type="InterPro" id="IPR053924">
    <property type="entry name" value="RecX_HTH_2nd"/>
</dbReference>
<sequence length="159" mass="19173">MQKRPSFTVSEATKKMERYCAYQDRCHQEVLGKLREMRMIPEAMDKIMAHLINHGFLNEERFARSFARGKFRIKKWGRVRITRELKKRDISPFIIRLALEELDNSEYSDTLRDLARKRLTQLKGLDPRLQKKKLYDYLLYRGWESSRIYDQLEDLFPPG</sequence>
<dbReference type="Pfam" id="PF02631">
    <property type="entry name" value="RecX_HTH2"/>
    <property type="match status" value="1"/>
</dbReference>
<feature type="domain" description="RecX second three-helical" evidence="6">
    <location>
        <begin position="58"/>
        <end position="99"/>
    </location>
</feature>
<evidence type="ECO:0000313" key="9">
    <source>
        <dbReference type="Proteomes" id="UP000625780"/>
    </source>
</evidence>
<dbReference type="RefSeq" id="WP_188370391.1">
    <property type="nucleotide sequence ID" value="NZ_BMFH01000001.1"/>
</dbReference>
<evidence type="ECO:0000313" key="8">
    <source>
        <dbReference type="EMBL" id="GGD52053.1"/>
    </source>
</evidence>
<comment type="subcellular location">
    <subcellularLocation>
        <location evidence="1 5">Cytoplasm</location>
    </subcellularLocation>
</comment>
<keyword evidence="9" id="KW-1185">Reference proteome</keyword>
<evidence type="ECO:0000256" key="2">
    <source>
        <dbReference type="ARBA" id="ARBA00009695"/>
    </source>
</evidence>
<dbReference type="HAMAP" id="MF_01114">
    <property type="entry name" value="RecX"/>
    <property type="match status" value="1"/>
</dbReference>
<name>A0ABQ1R0F8_9FLAO</name>
<dbReference type="EMBL" id="BMFH01000001">
    <property type="protein sequence ID" value="GGD52053.1"/>
    <property type="molecule type" value="Genomic_DNA"/>
</dbReference>
<dbReference type="PANTHER" id="PTHR33602:SF1">
    <property type="entry name" value="REGULATORY PROTEIN RECX FAMILY PROTEIN"/>
    <property type="match status" value="1"/>
</dbReference>
<protein>
    <recommendedName>
        <fullName evidence="3 5">Regulatory protein RecX</fullName>
    </recommendedName>
</protein>
<dbReference type="Pfam" id="PF21981">
    <property type="entry name" value="RecX_HTH3"/>
    <property type="match status" value="1"/>
</dbReference>
<dbReference type="PANTHER" id="PTHR33602">
    <property type="entry name" value="REGULATORY PROTEIN RECX FAMILY PROTEIN"/>
    <property type="match status" value="1"/>
</dbReference>
<comment type="similarity">
    <text evidence="2 5">Belongs to the RecX family.</text>
</comment>